<dbReference type="PANTHER" id="PTHR42859">
    <property type="entry name" value="OXIDOREDUCTASE"/>
    <property type="match status" value="1"/>
</dbReference>
<organism evidence="13 15">
    <name type="scientific">Tepidimonas ignava</name>
    <dbReference type="NCBI Taxonomy" id="114249"/>
    <lineage>
        <taxon>Bacteria</taxon>
        <taxon>Pseudomonadati</taxon>
        <taxon>Pseudomonadota</taxon>
        <taxon>Betaproteobacteria</taxon>
        <taxon>Burkholderiales</taxon>
        <taxon>Tepidimonas</taxon>
    </lineage>
</organism>
<keyword evidence="6 11" id="KW-0677">Repeat</keyword>
<dbReference type="InterPro" id="IPR022569">
    <property type="entry name" value="Fd_C"/>
</dbReference>
<dbReference type="GO" id="GO:0051538">
    <property type="term" value="F:3 iron, 4 sulfur cluster binding"/>
    <property type="evidence" value="ECO:0007669"/>
    <property type="project" value="UniProtKB-KW"/>
</dbReference>
<evidence type="ECO:0000256" key="1">
    <source>
        <dbReference type="ARBA" id="ARBA00001927"/>
    </source>
</evidence>
<dbReference type="InterPro" id="IPR017900">
    <property type="entry name" value="4Fe4S_Fe_S_CS"/>
</dbReference>
<dbReference type="Gene3D" id="3.30.70.20">
    <property type="match status" value="1"/>
</dbReference>
<evidence type="ECO:0000256" key="5">
    <source>
        <dbReference type="ARBA" id="ARBA00022723"/>
    </source>
</evidence>
<comment type="caution">
    <text evidence="13">The sequence shown here is derived from an EMBL/GenBank/DDBJ whole genome shotgun (WGS) entry which is preliminary data.</text>
</comment>
<keyword evidence="7 11" id="KW-0249">Electron transport</keyword>
<dbReference type="InterPro" id="IPR017896">
    <property type="entry name" value="4Fe4S_Fe-S-bd"/>
</dbReference>
<dbReference type="InterPro" id="IPR050294">
    <property type="entry name" value="RnfB_subfamily"/>
</dbReference>
<evidence type="ECO:0000256" key="7">
    <source>
        <dbReference type="ARBA" id="ARBA00022982"/>
    </source>
</evidence>
<keyword evidence="9 11" id="KW-0411">Iron-sulfur</keyword>
<feature type="domain" description="4Fe-4S ferredoxin-type" evidence="12">
    <location>
        <begin position="1"/>
        <end position="30"/>
    </location>
</feature>
<keyword evidence="4 11" id="KW-0004">4Fe-4S</keyword>
<keyword evidence="10 11" id="KW-0003">3Fe-4S</keyword>
<evidence type="ECO:0000256" key="8">
    <source>
        <dbReference type="ARBA" id="ARBA00023004"/>
    </source>
</evidence>
<protein>
    <recommendedName>
        <fullName evidence="11">Ferredoxin</fullName>
    </recommendedName>
</protein>
<evidence type="ECO:0000256" key="6">
    <source>
        <dbReference type="ARBA" id="ARBA00022737"/>
    </source>
</evidence>
<evidence type="ECO:0000313" key="16">
    <source>
        <dbReference type="Proteomes" id="UP000315577"/>
    </source>
</evidence>
<reference evidence="13 15" key="1">
    <citation type="submission" date="2019-03" db="EMBL/GenBank/DDBJ databases">
        <title>Genomic Encyclopedia of Type Strains, Phase IV (KMG-IV): sequencing the most valuable type-strain genomes for metagenomic binning, comparative biology and taxonomic classification.</title>
        <authorList>
            <person name="Goeker M."/>
        </authorList>
    </citation>
    <scope>NUCLEOTIDE SEQUENCE [LARGE SCALE GENOMIC DNA]</scope>
    <source>
        <strain evidence="13 15">DSM 12034</strain>
    </source>
</reference>
<dbReference type="PRINTS" id="PR00354">
    <property type="entry name" value="7FE8SFRDOXIN"/>
</dbReference>
<dbReference type="Proteomes" id="UP000315577">
    <property type="component" value="Unassembled WGS sequence"/>
</dbReference>
<evidence type="ECO:0000313" key="13">
    <source>
        <dbReference type="EMBL" id="TCS96098.1"/>
    </source>
</evidence>
<dbReference type="OrthoDB" id="9803397at2"/>
<evidence type="ECO:0000256" key="10">
    <source>
        <dbReference type="ARBA" id="ARBA00023291"/>
    </source>
</evidence>
<dbReference type="Pfam" id="PF12838">
    <property type="entry name" value="Fer4_7"/>
    <property type="match status" value="1"/>
</dbReference>
<dbReference type="InterPro" id="IPR054829">
    <property type="entry name" value="FdxA"/>
</dbReference>
<name>A0A4R3LA38_9BURK</name>
<accession>A0A4R3LA38</accession>
<sequence>MTHVVLEACIRCKYTDCVDVCPVDAFREGPNMLVIDPDDCIDCAVCVPECPVEAIVHEDDVPARQLAFIRLNAELAKQWPTIVRSKSALPDADQWAQVTDKLPYLDRGQPHRKAPQP</sequence>
<evidence type="ECO:0000256" key="2">
    <source>
        <dbReference type="ARBA" id="ARBA00001966"/>
    </source>
</evidence>
<dbReference type="GO" id="GO:0009055">
    <property type="term" value="F:electron transfer activity"/>
    <property type="evidence" value="ECO:0007669"/>
    <property type="project" value="InterPro"/>
</dbReference>
<evidence type="ECO:0000256" key="3">
    <source>
        <dbReference type="ARBA" id="ARBA00022448"/>
    </source>
</evidence>
<dbReference type="InterPro" id="IPR000813">
    <property type="entry name" value="7Fe_ferredoxin"/>
</dbReference>
<dbReference type="Pfam" id="PF11953">
    <property type="entry name" value="DUF3470"/>
    <property type="match status" value="1"/>
</dbReference>
<dbReference type="PROSITE" id="PS51379">
    <property type="entry name" value="4FE4S_FER_2"/>
    <property type="match status" value="2"/>
</dbReference>
<evidence type="ECO:0000313" key="15">
    <source>
        <dbReference type="Proteomes" id="UP000295536"/>
    </source>
</evidence>
<gene>
    <name evidence="13" type="ORF">EDC36_11355</name>
    <name evidence="14" type="ORF">Tigna_01755</name>
</gene>
<evidence type="ECO:0000256" key="4">
    <source>
        <dbReference type="ARBA" id="ARBA00022485"/>
    </source>
</evidence>
<evidence type="ECO:0000256" key="11">
    <source>
        <dbReference type="RuleBase" id="RU364098"/>
    </source>
</evidence>
<dbReference type="EMBL" id="SMAH01000013">
    <property type="protein sequence ID" value="TCS96098.1"/>
    <property type="molecule type" value="Genomic_DNA"/>
</dbReference>
<dbReference type="AlphaFoldDB" id="A0A4R3LA38"/>
<dbReference type="PANTHER" id="PTHR42859:SF2">
    <property type="entry name" value="FERREDOXIN"/>
    <property type="match status" value="1"/>
</dbReference>
<dbReference type="Proteomes" id="UP000295536">
    <property type="component" value="Unassembled WGS sequence"/>
</dbReference>
<keyword evidence="16" id="KW-1185">Reference proteome</keyword>
<reference evidence="14 16" key="2">
    <citation type="submission" date="2019-07" db="EMBL/GenBank/DDBJ databases">
        <title>Tepidimonas ignava SPS-1037 draft genome.</title>
        <authorList>
            <person name="Da Costa M.S."/>
            <person name="Froufe H.J.C."/>
            <person name="Egas C."/>
            <person name="Albuquerque L."/>
        </authorList>
    </citation>
    <scope>NUCLEOTIDE SEQUENCE [LARGE SCALE GENOMIC DNA]</scope>
    <source>
        <strain evidence="14 16">SPS-1037</strain>
    </source>
</reference>
<dbReference type="GO" id="GO:0046872">
    <property type="term" value="F:metal ion binding"/>
    <property type="evidence" value="ECO:0007669"/>
    <property type="project" value="UniProtKB-KW"/>
</dbReference>
<comment type="cofactor">
    <cofactor evidence="1 11">
        <name>[3Fe-4S] cluster</name>
        <dbReference type="ChEBI" id="CHEBI:21137"/>
    </cofactor>
</comment>
<keyword evidence="5 11" id="KW-0479">Metal-binding</keyword>
<keyword evidence="8 11" id="KW-0408">Iron</keyword>
<comment type="function">
    <text evidence="11">Ferredoxins are iron-sulfur proteins that transfer electrons in a wide variety of metabolic reactions.</text>
</comment>
<dbReference type="PROSITE" id="PS00198">
    <property type="entry name" value="4FE4S_FER_1"/>
    <property type="match status" value="1"/>
</dbReference>
<dbReference type="RefSeq" id="WP_132963188.1">
    <property type="nucleotide sequence ID" value="NZ_SMAH01000013.1"/>
</dbReference>
<dbReference type="EMBL" id="VJNC01000011">
    <property type="protein sequence ID" value="TSE21118.1"/>
    <property type="molecule type" value="Genomic_DNA"/>
</dbReference>
<evidence type="ECO:0000259" key="12">
    <source>
        <dbReference type="PROSITE" id="PS51379"/>
    </source>
</evidence>
<dbReference type="NCBIfam" id="NF045490">
    <property type="entry name" value="FdxA_Protbact"/>
    <property type="match status" value="1"/>
</dbReference>
<evidence type="ECO:0000256" key="9">
    <source>
        <dbReference type="ARBA" id="ARBA00023014"/>
    </source>
</evidence>
<evidence type="ECO:0000313" key="14">
    <source>
        <dbReference type="EMBL" id="TSE21118.1"/>
    </source>
</evidence>
<comment type="cofactor">
    <cofactor evidence="2 11">
        <name>[4Fe-4S] cluster</name>
        <dbReference type="ChEBI" id="CHEBI:49883"/>
    </cofactor>
</comment>
<keyword evidence="3 11" id="KW-0813">Transport</keyword>
<dbReference type="GO" id="GO:0051539">
    <property type="term" value="F:4 iron, 4 sulfur cluster binding"/>
    <property type="evidence" value="ECO:0007669"/>
    <property type="project" value="UniProtKB-KW"/>
</dbReference>
<feature type="domain" description="4Fe-4S ferredoxin-type" evidence="12">
    <location>
        <begin position="31"/>
        <end position="60"/>
    </location>
</feature>
<proteinExistence type="predicted"/>
<dbReference type="SUPFAM" id="SSF54862">
    <property type="entry name" value="4Fe-4S ferredoxins"/>
    <property type="match status" value="1"/>
</dbReference>